<comment type="subcellular location">
    <subcellularLocation>
        <location evidence="2">Mitochondrion inner membrane</location>
        <topology evidence="2">Multi-pass membrane protein</topology>
    </subcellularLocation>
</comment>
<keyword evidence="5 19" id="KW-0813">Transport</keyword>
<evidence type="ECO:0000256" key="8">
    <source>
        <dbReference type="ARBA" id="ARBA00022692"/>
    </source>
</evidence>
<evidence type="ECO:0000256" key="5">
    <source>
        <dbReference type="ARBA" id="ARBA00022448"/>
    </source>
</evidence>
<dbReference type="Pfam" id="PF00033">
    <property type="entry name" value="Cytochrome_B"/>
    <property type="match status" value="1"/>
</dbReference>
<evidence type="ECO:0000256" key="7">
    <source>
        <dbReference type="ARBA" id="ARBA00022660"/>
    </source>
</evidence>
<dbReference type="GO" id="GO:0045275">
    <property type="term" value="C:respiratory chain complex III"/>
    <property type="evidence" value="ECO:0007669"/>
    <property type="project" value="InterPro"/>
</dbReference>
<evidence type="ECO:0000259" key="21">
    <source>
        <dbReference type="PROSITE" id="PS51003"/>
    </source>
</evidence>
<comment type="similarity">
    <text evidence="19">Belongs to the cytochrome b family.</text>
</comment>
<dbReference type="InterPro" id="IPR005798">
    <property type="entry name" value="Cyt_b/b6_C"/>
</dbReference>
<dbReference type="PROSITE" id="PS51003">
    <property type="entry name" value="CYTB_CTER"/>
    <property type="match status" value="1"/>
</dbReference>
<dbReference type="SUPFAM" id="SSF81342">
    <property type="entry name" value="Transmembrane di-heme cytochromes"/>
    <property type="match status" value="1"/>
</dbReference>
<feature type="binding site" evidence="17">
    <location>
        <position position="190"/>
    </location>
    <ligand>
        <name>a ubiquinone</name>
        <dbReference type="ChEBI" id="CHEBI:16389"/>
    </ligand>
</feature>
<organism evidence="22">
    <name type="scientific">Trichodectes canis</name>
    <dbReference type="NCBI Taxonomy" id="209909"/>
    <lineage>
        <taxon>Eukaryota</taxon>
        <taxon>Metazoa</taxon>
        <taxon>Ecdysozoa</taxon>
        <taxon>Arthropoda</taxon>
        <taxon>Hexapoda</taxon>
        <taxon>Insecta</taxon>
        <taxon>Pterygota</taxon>
        <taxon>Neoptera</taxon>
        <taxon>Paraneoptera</taxon>
        <taxon>Psocodea</taxon>
        <taxon>Troctomorpha</taxon>
        <taxon>Phthiraptera</taxon>
        <taxon>Trichodectera</taxon>
        <taxon>Trichodectidae</taxon>
        <taxon>Trichodectes</taxon>
    </lineage>
</organism>
<dbReference type="InterPro" id="IPR016174">
    <property type="entry name" value="Di-haem_cyt_TM"/>
</dbReference>
<feature type="transmembrane region" description="Helical" evidence="19">
    <location>
        <begin position="218"/>
        <end position="240"/>
    </location>
</feature>
<keyword evidence="6 18" id="KW-0349">Heme</keyword>
<dbReference type="Pfam" id="PF00032">
    <property type="entry name" value="Cytochrom_B_C"/>
    <property type="match status" value="1"/>
</dbReference>
<evidence type="ECO:0000256" key="2">
    <source>
        <dbReference type="ARBA" id="ARBA00004448"/>
    </source>
</evidence>
<evidence type="ECO:0000256" key="14">
    <source>
        <dbReference type="ARBA" id="ARBA00023075"/>
    </source>
</evidence>
<dbReference type="CDD" id="cd00290">
    <property type="entry name" value="cytochrome_b_C"/>
    <property type="match status" value="1"/>
</dbReference>
<dbReference type="AlphaFoldDB" id="A0A386B2I6"/>
<comment type="cofactor">
    <cofactor evidence="18">
        <name>heme</name>
        <dbReference type="ChEBI" id="CHEBI:30413"/>
    </cofactor>
    <text evidence="18">Binds 2 heme groups non-covalently.</text>
</comment>
<feature type="transmembrane region" description="Helical" evidence="19">
    <location>
        <begin position="20"/>
        <end position="44"/>
    </location>
</feature>
<proteinExistence type="inferred from homology"/>
<comment type="function">
    <text evidence="1 19">Component of the ubiquinol-cytochrome c reductase complex (complex III or cytochrome b-c1 complex) that is part of the mitochondrial respiratory chain. The b-c1 complex mediates electron transfer from ubiquinol to cytochrome c. Contributes to the generation of a proton gradient across the mitochondrial membrane that is then used for ATP synthesis.</text>
</comment>
<feature type="transmembrane region" description="Helical" evidence="19">
    <location>
        <begin position="167"/>
        <end position="188"/>
    </location>
</feature>
<keyword evidence="14" id="KW-0830">Ubiquinone</keyword>
<feature type="domain" description="Cytochrome b/b6 C-terminal region profile" evidence="21">
    <location>
        <begin position="199"/>
        <end position="363"/>
    </location>
</feature>
<feature type="domain" description="Cytochrome b/b6 N-terminal region profile" evidence="20">
    <location>
        <begin position="1"/>
        <end position="198"/>
    </location>
</feature>
<feature type="transmembrane region" description="Helical" evidence="19">
    <location>
        <begin position="128"/>
        <end position="155"/>
    </location>
</feature>
<evidence type="ECO:0000256" key="19">
    <source>
        <dbReference type="RuleBase" id="RU362117"/>
    </source>
</evidence>
<protein>
    <recommendedName>
        <fullName evidence="4 19">Cytochrome b</fullName>
    </recommendedName>
</protein>
<dbReference type="GO" id="GO:0008121">
    <property type="term" value="F:quinol-cytochrome-c reductase activity"/>
    <property type="evidence" value="ECO:0007669"/>
    <property type="project" value="InterPro"/>
</dbReference>
<evidence type="ECO:0000256" key="17">
    <source>
        <dbReference type="PIRSR" id="PIRSR038885-1"/>
    </source>
</evidence>
<dbReference type="InterPro" id="IPR030689">
    <property type="entry name" value="Cytochrome_b"/>
</dbReference>
<keyword evidence="11 19" id="KW-0249">Electron transport</keyword>
<keyword evidence="16 19" id="KW-0472">Membrane</keyword>
<dbReference type="EMBL" id="MH001213">
    <property type="protein sequence ID" value="AYC65854.1"/>
    <property type="molecule type" value="Genomic_DNA"/>
</dbReference>
<dbReference type="SUPFAM" id="SSF81648">
    <property type="entry name" value="a domain/subunit of cytochrome bc1 complex (Ubiquinol-cytochrome c reductase)"/>
    <property type="match status" value="1"/>
</dbReference>
<dbReference type="GO" id="GO:0046872">
    <property type="term" value="F:metal ion binding"/>
    <property type="evidence" value="ECO:0007669"/>
    <property type="project" value="UniProtKB-UniRule"/>
</dbReference>
<evidence type="ECO:0000256" key="13">
    <source>
        <dbReference type="ARBA" id="ARBA00023004"/>
    </source>
</evidence>
<evidence type="ECO:0000256" key="6">
    <source>
        <dbReference type="ARBA" id="ARBA00022617"/>
    </source>
</evidence>
<feature type="transmembrane region" description="Helical" evidence="19">
    <location>
        <begin position="337"/>
        <end position="359"/>
    </location>
</feature>
<keyword evidence="8 19" id="KW-0812">Transmembrane</keyword>
<keyword evidence="15 19" id="KW-0496">Mitochondrion</keyword>
<evidence type="ECO:0000256" key="4">
    <source>
        <dbReference type="ARBA" id="ARBA00013531"/>
    </source>
</evidence>
<dbReference type="InterPro" id="IPR005797">
    <property type="entry name" value="Cyt_b/b6_N"/>
</dbReference>
<feature type="transmembrane region" description="Helical" evidence="19">
    <location>
        <begin position="64"/>
        <end position="85"/>
    </location>
</feature>
<dbReference type="InterPro" id="IPR036150">
    <property type="entry name" value="Cyt_b/b6_C_sf"/>
</dbReference>
<evidence type="ECO:0000256" key="11">
    <source>
        <dbReference type="ARBA" id="ARBA00022982"/>
    </source>
</evidence>
<dbReference type="PIRSF" id="PIRSF038885">
    <property type="entry name" value="COB"/>
    <property type="match status" value="1"/>
</dbReference>
<evidence type="ECO:0000256" key="1">
    <source>
        <dbReference type="ARBA" id="ARBA00002566"/>
    </source>
</evidence>
<keyword evidence="12 19" id="KW-1133">Transmembrane helix</keyword>
<dbReference type="PANTHER" id="PTHR19271">
    <property type="entry name" value="CYTOCHROME B"/>
    <property type="match status" value="1"/>
</dbReference>
<geneLocation type="mitochondrion" evidence="22"/>
<dbReference type="PROSITE" id="PS51002">
    <property type="entry name" value="CYTB_NTER"/>
    <property type="match status" value="1"/>
</dbReference>
<keyword evidence="7 19" id="KW-0679">Respiratory chain</keyword>
<gene>
    <name evidence="22" type="primary">CYTB</name>
</gene>
<dbReference type="CDD" id="cd00284">
    <property type="entry name" value="Cytochrome_b_N"/>
    <property type="match status" value="1"/>
</dbReference>
<evidence type="ECO:0000256" key="12">
    <source>
        <dbReference type="ARBA" id="ARBA00022989"/>
    </source>
</evidence>
<feature type="binding site" description="axial binding residue" evidence="18">
    <location>
        <position position="171"/>
    </location>
    <ligand>
        <name>heme b</name>
        <dbReference type="ChEBI" id="CHEBI:60344"/>
        <label>b562</label>
    </ligand>
    <ligandPart>
        <name>Fe</name>
        <dbReference type="ChEBI" id="CHEBI:18248"/>
    </ligandPart>
</feature>
<dbReference type="InterPro" id="IPR027387">
    <property type="entry name" value="Cytb/b6-like_sf"/>
</dbReference>
<feature type="binding site" description="axial binding residue" evidence="18">
    <location>
        <position position="86"/>
    </location>
    <ligand>
        <name>heme b</name>
        <dbReference type="ChEBI" id="CHEBI:60344"/>
        <label>b566</label>
    </ligand>
    <ligandPart>
        <name>Fe</name>
        <dbReference type="ChEBI" id="CHEBI:18248"/>
    </ligandPart>
</feature>
<evidence type="ECO:0000259" key="20">
    <source>
        <dbReference type="PROSITE" id="PS51002"/>
    </source>
</evidence>
<evidence type="ECO:0000256" key="9">
    <source>
        <dbReference type="ARBA" id="ARBA00022723"/>
    </source>
</evidence>
<evidence type="ECO:0000256" key="16">
    <source>
        <dbReference type="ARBA" id="ARBA00023136"/>
    </source>
</evidence>
<dbReference type="InterPro" id="IPR048260">
    <property type="entry name" value="Cytochrome_b_C_euk/bac"/>
</dbReference>
<comment type="cofactor">
    <cofactor evidence="19">
        <name>heme b</name>
        <dbReference type="ChEBI" id="CHEBI:60344"/>
    </cofactor>
    <text evidence="19">Binds 2 heme groups non-covalently.</text>
</comment>
<evidence type="ECO:0000256" key="18">
    <source>
        <dbReference type="PIRSR" id="PIRSR038885-2"/>
    </source>
</evidence>
<dbReference type="GO" id="GO:0006122">
    <property type="term" value="P:mitochondrial electron transport, ubiquinol to cytochrome c"/>
    <property type="evidence" value="ECO:0007669"/>
    <property type="project" value="TreeGrafter"/>
</dbReference>
<evidence type="ECO:0000256" key="15">
    <source>
        <dbReference type="ARBA" id="ARBA00023128"/>
    </source>
</evidence>
<dbReference type="GO" id="GO:0005743">
    <property type="term" value="C:mitochondrial inner membrane"/>
    <property type="evidence" value="ECO:0007669"/>
    <property type="project" value="UniProtKB-SubCell"/>
</dbReference>
<feature type="transmembrane region" description="Helical" evidence="19">
    <location>
        <begin position="312"/>
        <end position="331"/>
    </location>
</feature>
<keyword evidence="13 18" id="KW-0408">Iron</keyword>
<evidence type="ECO:0000313" key="22">
    <source>
        <dbReference type="EMBL" id="AYC65854.1"/>
    </source>
</evidence>
<feature type="binding site" description="axial binding residue" evidence="18">
    <location>
        <position position="72"/>
    </location>
    <ligand>
        <name>heme b</name>
        <dbReference type="ChEBI" id="CHEBI:60344"/>
        <label>b562</label>
    </ligand>
    <ligandPart>
        <name>Fe</name>
        <dbReference type="ChEBI" id="CHEBI:18248"/>
    </ligandPart>
</feature>
<feature type="transmembrane region" description="Helical" evidence="19">
    <location>
        <begin position="97"/>
        <end position="122"/>
    </location>
</feature>
<evidence type="ECO:0000256" key="3">
    <source>
        <dbReference type="ARBA" id="ARBA00011649"/>
    </source>
</evidence>
<comment type="subunit">
    <text evidence="3">The main subunits of complex b-c1 are: cytochrome b, cytochrome c1 and the Rieske protein.</text>
</comment>
<sequence>MSFMKLITHIPSPTSISYMWNFGSLLGLSMAIQVISGLFLSFHYESSLDLSFQSVISICLDKNMGWFIRSVHSNGASMIFAFMYIHMARGLYYGSFVLKHTWSVGITIYLLTMAAAFLGYVLPWGQMSYWGATVITNLVSTIPFIGQDILIWLWGGFSVSKPTLIRFFSFHFILPFIILVMIMLHILFLHSTGSSNPLGVSPNSDKTSFHPYFYSKDILGIVVVAVLFLFVCISFPDFFMDSDNSIQANPLNTPPHIQPEWYFLFAYAILRSIPSKLGGVVGLLSSILVMYIFTILKINNPYTRFTLIHKSMMWLFFMNFILLTWLGMMPVEYPFSFLSKISSLIYFILIFLLMFSMCYKQKK</sequence>
<dbReference type="InterPro" id="IPR048259">
    <property type="entry name" value="Cytochrome_b_N_euk/bac"/>
</dbReference>
<accession>A0A386B2I6</accession>
<name>A0A386B2I6_9NEOP</name>
<evidence type="ECO:0000256" key="10">
    <source>
        <dbReference type="ARBA" id="ARBA00022792"/>
    </source>
</evidence>
<keyword evidence="9 18" id="KW-0479">Metal-binding</keyword>
<dbReference type="GO" id="GO:0016491">
    <property type="term" value="F:oxidoreductase activity"/>
    <property type="evidence" value="ECO:0007669"/>
    <property type="project" value="UniProtKB-UniRule"/>
</dbReference>
<dbReference type="Gene3D" id="1.20.810.10">
    <property type="entry name" value="Cytochrome Bc1 Complex, Chain C"/>
    <property type="match status" value="1"/>
</dbReference>
<reference evidence="22" key="1">
    <citation type="journal article" date="2018" name="Syst. Biol.">
        <title>Mitochondrial Genome Fragmentation Unites the Parasitic Lice of Eutherian Mammals.</title>
        <authorList>
            <person name="Song F."/>
            <person name="Li H."/>
            <person name="Liu G.-H."/>
            <person name="Wang W."/>
            <person name="James P."/>
            <person name="Colwell D.D."/>
            <person name="Tran A."/>
            <person name="Gong S."/>
            <person name="Cai W."/>
            <person name="Shao R."/>
        </authorList>
    </citation>
    <scope>NUCLEOTIDE SEQUENCE</scope>
    <source>
        <strain evidence="22">Minichromosome 2</strain>
    </source>
</reference>
<feature type="binding site" description="axial binding residue" evidence="18">
    <location>
        <position position="185"/>
    </location>
    <ligand>
        <name>heme b</name>
        <dbReference type="ChEBI" id="CHEBI:60344"/>
        <label>b566</label>
    </ligand>
    <ligandPart>
        <name>Fe</name>
        <dbReference type="ChEBI" id="CHEBI:18248"/>
    </ligandPart>
</feature>
<dbReference type="PANTHER" id="PTHR19271:SF16">
    <property type="entry name" value="CYTOCHROME B"/>
    <property type="match status" value="1"/>
</dbReference>
<keyword evidence="10" id="KW-0999">Mitochondrion inner membrane</keyword>
<feature type="transmembrane region" description="Helical" evidence="19">
    <location>
        <begin position="283"/>
        <end position="300"/>
    </location>
</feature>